<comment type="caution">
    <text evidence="2">The sequence shown here is derived from an EMBL/GenBank/DDBJ whole genome shotgun (WGS) entry which is preliminary data.</text>
</comment>
<name>A0A9P6HL90_9AGAM</name>
<reference evidence="2" key="2">
    <citation type="submission" date="2020-11" db="EMBL/GenBank/DDBJ databases">
        <authorList>
            <consortium name="DOE Joint Genome Institute"/>
            <person name="Kuo A."/>
            <person name="Miyauchi S."/>
            <person name="Kiss E."/>
            <person name="Drula E."/>
            <person name="Kohler A."/>
            <person name="Sanchez-Garcia M."/>
            <person name="Andreopoulos B."/>
            <person name="Barry K.W."/>
            <person name="Bonito G."/>
            <person name="Buee M."/>
            <person name="Carver A."/>
            <person name="Chen C."/>
            <person name="Cichocki N."/>
            <person name="Clum A."/>
            <person name="Culley D."/>
            <person name="Crous P.W."/>
            <person name="Fauchery L."/>
            <person name="Girlanda M."/>
            <person name="Hayes R."/>
            <person name="Keri Z."/>
            <person name="Labutti K."/>
            <person name="Lipzen A."/>
            <person name="Lombard V."/>
            <person name="Magnuson J."/>
            <person name="Maillard F."/>
            <person name="Morin E."/>
            <person name="Murat C."/>
            <person name="Nolan M."/>
            <person name="Ohm R."/>
            <person name="Pangilinan J."/>
            <person name="Pereira M."/>
            <person name="Perotto S."/>
            <person name="Peter M."/>
            <person name="Riley R."/>
            <person name="Sitrit Y."/>
            <person name="Stielow B."/>
            <person name="Szollosi G."/>
            <person name="Zifcakova L."/>
            <person name="Stursova M."/>
            <person name="Spatafora J.W."/>
            <person name="Tedersoo L."/>
            <person name="Vaario L.-M."/>
            <person name="Yamada A."/>
            <person name="Yan M."/>
            <person name="Wang P."/>
            <person name="Xu J."/>
            <person name="Bruns T."/>
            <person name="Baldrian P."/>
            <person name="Vilgalys R."/>
            <person name="Henrissat B."/>
            <person name="Grigoriev I.V."/>
            <person name="Hibbett D."/>
            <person name="Nagy L.G."/>
            <person name="Martin F.M."/>
        </authorList>
    </citation>
    <scope>NUCLEOTIDE SEQUENCE</scope>
    <source>
        <strain evidence="2">UH-Tt-Lm1</strain>
    </source>
</reference>
<feature type="compositionally biased region" description="Polar residues" evidence="1">
    <location>
        <begin position="121"/>
        <end position="130"/>
    </location>
</feature>
<evidence type="ECO:0000313" key="3">
    <source>
        <dbReference type="Proteomes" id="UP000736335"/>
    </source>
</evidence>
<feature type="compositionally biased region" description="Basic and acidic residues" evidence="1">
    <location>
        <begin position="44"/>
        <end position="64"/>
    </location>
</feature>
<feature type="compositionally biased region" description="Basic residues" evidence="1">
    <location>
        <begin position="131"/>
        <end position="141"/>
    </location>
</feature>
<feature type="compositionally biased region" description="Low complexity" evidence="1">
    <location>
        <begin position="93"/>
        <end position="108"/>
    </location>
</feature>
<proteinExistence type="predicted"/>
<sequence length="482" mass="52956">MNFHKDRVYQPSVLSQSARSALPVSTTSKPGHPRAPTRQIHPATPRDEPFEPHDRLHLHSDHRSLMKPPLSLPYLSSSASTPSYTADIPSPVPSVRTPSTCHSSLQPPSIRPSPIQPPLASLSSEPAHSGSSKRARKHTPRSPKLPSQHSPVELPLERATKRRRVNAGRLKTVTNNRSSQPSAPSKPSPLSQPPIVSSPPLEPKPQKKKAPLHPLAVDWSRPVKLYDFDPRPPPRPLNLRGDRAPLTPYPEVPEPKRSLEDELRGPIDPEVAKEFGELLWGQQKRTQEQGGSDLDPSLFLLGPVSASDDRPSSPDQESTLIRSLPEMAMLYGPPPRNNESIHLGESLTNPNVIVVDDEEDGGFGEVLDLYRGAVQGSNLSRELEFAIGASGEWVTTGWEDVSSLQVSVKRGTPGPPSFGERQESRFLTITEYKQAVEAEKALPVPESAIPKQESPFGIEWSYSCLGYAAGRVVDLRKATMRR</sequence>
<evidence type="ECO:0000256" key="1">
    <source>
        <dbReference type="SAM" id="MobiDB-lite"/>
    </source>
</evidence>
<gene>
    <name evidence="2" type="ORF">BJ322DRAFT_543300</name>
</gene>
<feature type="compositionally biased region" description="Polar residues" evidence="1">
    <location>
        <begin position="12"/>
        <end position="29"/>
    </location>
</feature>
<dbReference type="EMBL" id="WIUZ02000003">
    <property type="protein sequence ID" value="KAF9789563.1"/>
    <property type="molecule type" value="Genomic_DNA"/>
</dbReference>
<feature type="compositionally biased region" description="Basic and acidic residues" evidence="1">
    <location>
        <begin position="253"/>
        <end position="264"/>
    </location>
</feature>
<reference evidence="2" key="1">
    <citation type="journal article" date="2020" name="Nat. Commun.">
        <title>Large-scale genome sequencing of mycorrhizal fungi provides insights into the early evolution of symbiotic traits.</title>
        <authorList>
            <person name="Miyauchi S."/>
            <person name="Kiss E."/>
            <person name="Kuo A."/>
            <person name="Drula E."/>
            <person name="Kohler A."/>
            <person name="Sanchez-Garcia M."/>
            <person name="Morin E."/>
            <person name="Andreopoulos B."/>
            <person name="Barry K.W."/>
            <person name="Bonito G."/>
            <person name="Buee M."/>
            <person name="Carver A."/>
            <person name="Chen C."/>
            <person name="Cichocki N."/>
            <person name="Clum A."/>
            <person name="Culley D."/>
            <person name="Crous P.W."/>
            <person name="Fauchery L."/>
            <person name="Girlanda M."/>
            <person name="Hayes R.D."/>
            <person name="Keri Z."/>
            <person name="LaButti K."/>
            <person name="Lipzen A."/>
            <person name="Lombard V."/>
            <person name="Magnuson J."/>
            <person name="Maillard F."/>
            <person name="Murat C."/>
            <person name="Nolan M."/>
            <person name="Ohm R.A."/>
            <person name="Pangilinan J."/>
            <person name="Pereira M.F."/>
            <person name="Perotto S."/>
            <person name="Peter M."/>
            <person name="Pfister S."/>
            <person name="Riley R."/>
            <person name="Sitrit Y."/>
            <person name="Stielow J.B."/>
            <person name="Szollosi G."/>
            <person name="Zifcakova L."/>
            <person name="Stursova M."/>
            <person name="Spatafora J.W."/>
            <person name="Tedersoo L."/>
            <person name="Vaario L.M."/>
            <person name="Yamada A."/>
            <person name="Yan M."/>
            <person name="Wang P."/>
            <person name="Xu J."/>
            <person name="Bruns T."/>
            <person name="Baldrian P."/>
            <person name="Vilgalys R."/>
            <person name="Dunand C."/>
            <person name="Henrissat B."/>
            <person name="Grigoriev I.V."/>
            <person name="Hibbett D."/>
            <person name="Nagy L.G."/>
            <person name="Martin F.M."/>
        </authorList>
    </citation>
    <scope>NUCLEOTIDE SEQUENCE</scope>
    <source>
        <strain evidence="2">UH-Tt-Lm1</strain>
    </source>
</reference>
<feature type="region of interest" description="Disordered" evidence="1">
    <location>
        <begin position="283"/>
        <end position="318"/>
    </location>
</feature>
<protein>
    <submittedName>
        <fullName evidence="2">Uncharacterized protein</fullName>
    </submittedName>
</protein>
<keyword evidence="3" id="KW-1185">Reference proteome</keyword>
<organism evidence="2 3">
    <name type="scientific">Thelephora terrestris</name>
    <dbReference type="NCBI Taxonomy" id="56493"/>
    <lineage>
        <taxon>Eukaryota</taxon>
        <taxon>Fungi</taxon>
        <taxon>Dikarya</taxon>
        <taxon>Basidiomycota</taxon>
        <taxon>Agaricomycotina</taxon>
        <taxon>Agaricomycetes</taxon>
        <taxon>Thelephorales</taxon>
        <taxon>Thelephoraceae</taxon>
        <taxon>Thelephora</taxon>
    </lineage>
</organism>
<dbReference type="AlphaFoldDB" id="A0A9P6HL90"/>
<feature type="compositionally biased region" description="Pro residues" evidence="1">
    <location>
        <begin position="184"/>
        <end position="203"/>
    </location>
</feature>
<dbReference type="Proteomes" id="UP000736335">
    <property type="component" value="Unassembled WGS sequence"/>
</dbReference>
<dbReference type="OrthoDB" id="10537228at2759"/>
<accession>A0A9P6HL90</accession>
<feature type="compositionally biased region" description="Low complexity" evidence="1">
    <location>
        <begin position="68"/>
        <end position="86"/>
    </location>
</feature>
<feature type="region of interest" description="Disordered" evidence="1">
    <location>
        <begin position="1"/>
        <end position="264"/>
    </location>
</feature>
<evidence type="ECO:0000313" key="2">
    <source>
        <dbReference type="EMBL" id="KAF9789563.1"/>
    </source>
</evidence>